<dbReference type="Proteomes" id="UP000320913">
    <property type="component" value="Unassembled WGS sequence"/>
</dbReference>
<evidence type="ECO:0000313" key="6">
    <source>
        <dbReference type="Proteomes" id="UP000320913"/>
    </source>
</evidence>
<accession>A0A538TB27</accession>
<evidence type="ECO:0000313" key="5">
    <source>
        <dbReference type="EMBL" id="TMQ60787.1"/>
    </source>
</evidence>
<sequence>MTPKKRVGRMAARVFPCLALFSLLWPLSGSAQAVDLTRAGPSLEVAVGQSIVLEMSDDVSTVSIADPKVADAAVGSARTVVVNGKSAGVTSLVVWEEGGRHTLYRVTAFDANGNRQVLLQCRVAELNEQRLAEFGLDWIASGTSDRLQGTLSGGLFVTKVEQPRNPLVIGPTTDAFTEYRRTDGSLTLFSTLRAMEQKGAARTLASPTLVALSGDSAAFLAGGEFPVPIANVTNTGVSVTIDWKQFGVRLNFVPTVLDSNRIRLYVAPEVSAPDNTHAVLLNGYFVPGITTRRISTTVEMKDGDVLVIGGVKQREVNKVTSKFPILGDIPLVSLLFKHSKTETLDRDLVIVVSPQIVRQLARTFPKNLPGEEREGGR</sequence>
<dbReference type="AlphaFoldDB" id="A0A538TB27"/>
<dbReference type="InterPro" id="IPR001775">
    <property type="entry name" value="GspD/PilQ"/>
</dbReference>
<feature type="domain" description="Pilus formation protein N-terminal" evidence="4">
    <location>
        <begin position="42"/>
        <end position="101"/>
    </location>
</feature>
<dbReference type="PRINTS" id="PR00811">
    <property type="entry name" value="BCTERIALGSPD"/>
</dbReference>
<dbReference type="PANTHER" id="PTHR30332">
    <property type="entry name" value="PROBABLE GENERAL SECRETION PATHWAY PROTEIN D"/>
    <property type="match status" value="1"/>
</dbReference>
<dbReference type="PANTHER" id="PTHR30332:SF17">
    <property type="entry name" value="TYPE IV PILIATION SYSTEM PROTEIN DR_0774-RELATED"/>
    <property type="match status" value="1"/>
</dbReference>
<dbReference type="GO" id="GO:0015627">
    <property type="term" value="C:type II protein secretion system complex"/>
    <property type="evidence" value="ECO:0007669"/>
    <property type="project" value="TreeGrafter"/>
</dbReference>
<comment type="caution">
    <text evidence="5">The sequence shown here is derived from an EMBL/GenBank/DDBJ whole genome shotgun (WGS) entry which is preliminary data.</text>
</comment>
<dbReference type="Pfam" id="PF13629">
    <property type="entry name" value="T2SS-T3SS_pil_N"/>
    <property type="match status" value="1"/>
</dbReference>
<dbReference type="Pfam" id="PF00263">
    <property type="entry name" value="Secretin"/>
    <property type="match status" value="1"/>
</dbReference>
<evidence type="ECO:0000259" key="4">
    <source>
        <dbReference type="Pfam" id="PF13629"/>
    </source>
</evidence>
<proteinExistence type="inferred from homology"/>
<dbReference type="InterPro" id="IPR004846">
    <property type="entry name" value="T2SS/T3SS_dom"/>
</dbReference>
<dbReference type="GO" id="GO:0009306">
    <property type="term" value="P:protein secretion"/>
    <property type="evidence" value="ECO:0007669"/>
    <property type="project" value="InterPro"/>
</dbReference>
<protein>
    <submittedName>
        <fullName evidence="5">Uncharacterized protein</fullName>
    </submittedName>
</protein>
<evidence type="ECO:0000259" key="3">
    <source>
        <dbReference type="Pfam" id="PF00263"/>
    </source>
</evidence>
<name>A0A538TB27_UNCEI</name>
<reference evidence="5 6" key="1">
    <citation type="journal article" date="2019" name="Nat. Microbiol.">
        <title>Mediterranean grassland soil C-N compound turnover is dependent on rainfall and depth, and is mediated by genomically divergent microorganisms.</title>
        <authorList>
            <person name="Diamond S."/>
            <person name="Andeer P.F."/>
            <person name="Li Z."/>
            <person name="Crits-Christoph A."/>
            <person name="Burstein D."/>
            <person name="Anantharaman K."/>
            <person name="Lane K.R."/>
            <person name="Thomas B.C."/>
            <person name="Pan C."/>
            <person name="Northen T.R."/>
            <person name="Banfield J.F."/>
        </authorList>
    </citation>
    <scope>NUCLEOTIDE SEQUENCE [LARGE SCALE GENOMIC DNA]</scope>
    <source>
        <strain evidence="5">WS_5</strain>
    </source>
</reference>
<comment type="similarity">
    <text evidence="1">Belongs to the bacterial secretin family.</text>
</comment>
<evidence type="ECO:0000256" key="2">
    <source>
        <dbReference type="SAM" id="SignalP"/>
    </source>
</evidence>
<feature type="signal peptide" evidence="2">
    <location>
        <begin position="1"/>
        <end position="33"/>
    </location>
</feature>
<dbReference type="InterPro" id="IPR032789">
    <property type="entry name" value="T2SS-T3SS_pil_N"/>
</dbReference>
<feature type="domain" description="Type II/III secretion system secretin-like" evidence="3">
    <location>
        <begin position="194"/>
        <end position="358"/>
    </location>
</feature>
<gene>
    <name evidence="5" type="ORF">E6K75_02535</name>
</gene>
<dbReference type="EMBL" id="VBOV01000068">
    <property type="protein sequence ID" value="TMQ60787.1"/>
    <property type="molecule type" value="Genomic_DNA"/>
</dbReference>
<feature type="chain" id="PRO_5021941980" evidence="2">
    <location>
        <begin position="34"/>
        <end position="377"/>
    </location>
</feature>
<keyword evidence="2" id="KW-0732">Signal</keyword>
<organism evidence="5 6">
    <name type="scientific">Eiseniibacteriota bacterium</name>
    <dbReference type="NCBI Taxonomy" id="2212470"/>
    <lineage>
        <taxon>Bacteria</taxon>
        <taxon>Candidatus Eiseniibacteriota</taxon>
    </lineage>
</organism>
<evidence type="ECO:0000256" key="1">
    <source>
        <dbReference type="RuleBase" id="RU004003"/>
    </source>
</evidence>
<dbReference type="InterPro" id="IPR050810">
    <property type="entry name" value="Bact_Secretion_Sys_Channel"/>
</dbReference>